<dbReference type="RefSeq" id="WP_190292505.1">
    <property type="nucleotide sequence ID" value="NZ_JABFCZ010000017.1"/>
</dbReference>
<proteinExistence type="predicted"/>
<comment type="caution">
    <text evidence="1">The sequence shown here is derived from an EMBL/GenBank/DDBJ whole genome shotgun (WGS) entry which is preliminary data.</text>
</comment>
<protein>
    <submittedName>
        <fullName evidence="1">Uncharacterized protein</fullName>
    </submittedName>
</protein>
<sequence>MTPATISICDIDEVVRREADEAQKKTEDTWYWGPVGNQQAHAVHCAVAIIKQHLDENGMVALDPCLEALRRQRQSFMDGSYDTDGYAAATVWAILQPLEACASGTAGSGKTRLGRLLQRRKARQILSSAPWAG</sequence>
<name>A0A926S5R3_9HYPH</name>
<evidence type="ECO:0000313" key="1">
    <source>
        <dbReference type="EMBL" id="MBD1547748.1"/>
    </source>
</evidence>
<organism evidence="1 2">
    <name type="scientific">Roseibium aggregatum</name>
    <dbReference type="NCBI Taxonomy" id="187304"/>
    <lineage>
        <taxon>Bacteria</taxon>
        <taxon>Pseudomonadati</taxon>
        <taxon>Pseudomonadota</taxon>
        <taxon>Alphaproteobacteria</taxon>
        <taxon>Hyphomicrobiales</taxon>
        <taxon>Stappiaceae</taxon>
        <taxon>Roseibium</taxon>
    </lineage>
</organism>
<reference evidence="1" key="1">
    <citation type="submission" date="2020-05" db="EMBL/GenBank/DDBJ databases">
        <title>Identification of trans-AT polyketide cluster in two marine bacteria, producers of a novel glutaramide-containing polyketide sesbanimide D and analogs.</title>
        <authorList>
            <person name="Kacar D."/>
            <person name="Rodriguez P."/>
            <person name="Canedo L."/>
            <person name="Gonzalez E."/>
            <person name="Galan B."/>
            <person name="De La Calle F."/>
            <person name="Garcia J.L."/>
        </authorList>
    </citation>
    <scope>NUCLEOTIDE SEQUENCE</scope>
    <source>
        <strain evidence="1">PHM038</strain>
    </source>
</reference>
<dbReference type="EMBL" id="JABFCZ010000017">
    <property type="protein sequence ID" value="MBD1547748.1"/>
    <property type="molecule type" value="Genomic_DNA"/>
</dbReference>
<gene>
    <name evidence="1" type="ORF">HK439_15880</name>
</gene>
<accession>A0A926S5R3</accession>
<evidence type="ECO:0000313" key="2">
    <source>
        <dbReference type="Proteomes" id="UP000598467"/>
    </source>
</evidence>
<dbReference type="Proteomes" id="UP000598467">
    <property type="component" value="Unassembled WGS sequence"/>
</dbReference>
<dbReference type="AlphaFoldDB" id="A0A926S5R3"/>